<evidence type="ECO:0000313" key="3">
    <source>
        <dbReference type="Proteomes" id="UP000807025"/>
    </source>
</evidence>
<evidence type="ECO:0000313" key="2">
    <source>
        <dbReference type="EMBL" id="KAF9490635.1"/>
    </source>
</evidence>
<dbReference type="AlphaFoldDB" id="A0A9P5ZQ38"/>
<dbReference type="Proteomes" id="UP000807025">
    <property type="component" value="Unassembled WGS sequence"/>
</dbReference>
<keyword evidence="3" id="KW-1185">Reference proteome</keyword>
<proteinExistence type="predicted"/>
<protein>
    <submittedName>
        <fullName evidence="2">Uncharacterized protein</fullName>
    </submittedName>
</protein>
<reference evidence="2" key="1">
    <citation type="submission" date="2020-11" db="EMBL/GenBank/DDBJ databases">
        <authorList>
            <consortium name="DOE Joint Genome Institute"/>
            <person name="Ahrendt S."/>
            <person name="Riley R."/>
            <person name="Andreopoulos W."/>
            <person name="Labutti K."/>
            <person name="Pangilinan J."/>
            <person name="Ruiz-Duenas F.J."/>
            <person name="Barrasa J.M."/>
            <person name="Sanchez-Garcia M."/>
            <person name="Camarero S."/>
            <person name="Miyauchi S."/>
            <person name="Serrano A."/>
            <person name="Linde D."/>
            <person name="Babiker R."/>
            <person name="Drula E."/>
            <person name="Ayuso-Fernandez I."/>
            <person name="Pacheco R."/>
            <person name="Padilla G."/>
            <person name="Ferreira P."/>
            <person name="Barriuso J."/>
            <person name="Kellner H."/>
            <person name="Castanera R."/>
            <person name="Alfaro M."/>
            <person name="Ramirez L."/>
            <person name="Pisabarro A.G."/>
            <person name="Kuo A."/>
            <person name="Tritt A."/>
            <person name="Lipzen A."/>
            <person name="He G."/>
            <person name="Yan M."/>
            <person name="Ng V."/>
            <person name="Cullen D."/>
            <person name="Martin F."/>
            <person name="Rosso M.-N."/>
            <person name="Henrissat B."/>
            <person name="Hibbett D."/>
            <person name="Martinez A.T."/>
            <person name="Grigoriev I.V."/>
        </authorList>
    </citation>
    <scope>NUCLEOTIDE SEQUENCE</scope>
    <source>
        <strain evidence="2">ATCC 90797</strain>
    </source>
</reference>
<accession>A0A9P5ZQ38</accession>
<gene>
    <name evidence="2" type="ORF">BDN71DRAFT_1522062</name>
</gene>
<comment type="caution">
    <text evidence="2">The sequence shown here is derived from an EMBL/GenBank/DDBJ whole genome shotgun (WGS) entry which is preliminary data.</text>
</comment>
<feature type="region of interest" description="Disordered" evidence="1">
    <location>
        <begin position="44"/>
        <end position="115"/>
    </location>
</feature>
<dbReference type="EMBL" id="MU154637">
    <property type="protein sequence ID" value="KAF9490635.1"/>
    <property type="molecule type" value="Genomic_DNA"/>
</dbReference>
<sequence length="115" mass="12884">MPGKWKNITFSNPHTLMTPVARNYILSSFVNRDMCMHYFPDGGIGHHTQHTQLSSDTINPDVKMEGEERELEPVVETNSDTENESDDSDAGLESDEVDSDEEALDLDAQHGFDSL</sequence>
<organism evidence="2 3">
    <name type="scientific">Pleurotus eryngii</name>
    <name type="common">Boletus of the steppes</name>
    <dbReference type="NCBI Taxonomy" id="5323"/>
    <lineage>
        <taxon>Eukaryota</taxon>
        <taxon>Fungi</taxon>
        <taxon>Dikarya</taxon>
        <taxon>Basidiomycota</taxon>
        <taxon>Agaricomycotina</taxon>
        <taxon>Agaricomycetes</taxon>
        <taxon>Agaricomycetidae</taxon>
        <taxon>Agaricales</taxon>
        <taxon>Pleurotineae</taxon>
        <taxon>Pleurotaceae</taxon>
        <taxon>Pleurotus</taxon>
    </lineage>
</organism>
<feature type="compositionally biased region" description="Acidic residues" evidence="1">
    <location>
        <begin position="79"/>
        <end position="105"/>
    </location>
</feature>
<name>A0A9P5ZQ38_PLEER</name>
<evidence type="ECO:0000256" key="1">
    <source>
        <dbReference type="SAM" id="MobiDB-lite"/>
    </source>
</evidence>